<evidence type="ECO:0000256" key="8">
    <source>
        <dbReference type="SAM" id="SignalP"/>
    </source>
</evidence>
<sequence>MKQPTFTLLMVAILTASTSGYHHPEALEYVLFSIEYFSSVEPGIFSCVFYDLNPSRPFDADHILSKIVRSPRLDHVVKLVFNGSQLTDSVLNTIPNNPSLIVINSGGDARGLERSGILKSERALLGVFAPATRILVLVDGRAPRVVGLFFDVLSQTWRYNKVALIDYTRVTVTLCNVVSHHWIDRPIHPSFLFTLVQRRLAGHKFTFSSDREYVYATDQDACWVDEVARYFNTTAVFYEHGCVPGKSFAQCMLKKKTVLEAIDISIDMTDWVPGFRTIYTTSPVISHILVPRDRPLNAAELLLLPFSWQVWLLLLVVLTTAQAMKHIFPKHFQNDPILLVVCGFERHNLNETGRWEKMILHSLIILMFFASNAFETRIISLMISKPSIQRVKTVNDLETYGITFYADLDRYPQYVSHPMIGKFLINGRQNFWDTNPGMGIYADELTAKVAPIVVFDYERKLPWFVELDMRCFEGVQMFKTSYRHPFLEEFGNIRLLVVETGLYDFWEQLTVRSVVNMLVGRRLREDMSSKIYLDMDDILPAWMILGIGCGIAASNENDELCMLASGWYEEDALIGACPTAKVA</sequence>
<keyword evidence="8" id="KW-0732">Signal</keyword>
<keyword evidence="4" id="KW-1133">Transmembrane helix</keyword>
<gene>
    <name evidence="9" type="ORF">pipiens_014498</name>
</gene>
<accession>A0ABD1CUC1</accession>
<evidence type="ECO:0000256" key="1">
    <source>
        <dbReference type="ARBA" id="ARBA00004651"/>
    </source>
</evidence>
<evidence type="ECO:0000256" key="6">
    <source>
        <dbReference type="ARBA" id="ARBA00023170"/>
    </source>
</evidence>
<keyword evidence="2" id="KW-1003">Cell membrane</keyword>
<keyword evidence="6" id="KW-0675">Receptor</keyword>
<evidence type="ECO:0000256" key="4">
    <source>
        <dbReference type="ARBA" id="ARBA00022989"/>
    </source>
</evidence>
<dbReference type="PANTHER" id="PTHR42643:SF41">
    <property type="entry name" value="IONOTROPIC RECEPTOR 20A-RELATED"/>
    <property type="match status" value="1"/>
</dbReference>
<dbReference type="EMBL" id="JBEHCU010009356">
    <property type="protein sequence ID" value="KAL1380036.1"/>
    <property type="molecule type" value="Genomic_DNA"/>
</dbReference>
<dbReference type="AlphaFoldDB" id="A0ABD1CUC1"/>
<dbReference type="InterPro" id="IPR052192">
    <property type="entry name" value="Insect_Ionotropic_Sensory_Rcpt"/>
</dbReference>
<dbReference type="GO" id="GO:0005886">
    <property type="term" value="C:plasma membrane"/>
    <property type="evidence" value="ECO:0007669"/>
    <property type="project" value="UniProtKB-SubCell"/>
</dbReference>
<keyword evidence="7" id="KW-0325">Glycoprotein</keyword>
<evidence type="ECO:0000256" key="7">
    <source>
        <dbReference type="ARBA" id="ARBA00023180"/>
    </source>
</evidence>
<evidence type="ECO:0000313" key="10">
    <source>
        <dbReference type="Proteomes" id="UP001562425"/>
    </source>
</evidence>
<proteinExistence type="predicted"/>
<keyword evidence="5" id="KW-0472">Membrane</keyword>
<evidence type="ECO:0000256" key="3">
    <source>
        <dbReference type="ARBA" id="ARBA00022692"/>
    </source>
</evidence>
<reference evidence="9 10" key="1">
    <citation type="submission" date="2024-05" db="EMBL/GenBank/DDBJ databases">
        <title>Culex pipiens pipiens assembly and annotation.</title>
        <authorList>
            <person name="Alout H."/>
            <person name="Durand T."/>
        </authorList>
    </citation>
    <scope>NUCLEOTIDE SEQUENCE [LARGE SCALE GENOMIC DNA]</scope>
    <source>
        <strain evidence="9">HA-2024</strain>
        <tissue evidence="9">Whole body</tissue>
    </source>
</reference>
<feature type="chain" id="PRO_5044794449" description="Ionotropic receptor" evidence="8">
    <location>
        <begin position="21"/>
        <end position="583"/>
    </location>
</feature>
<comment type="caution">
    <text evidence="9">The sequence shown here is derived from an EMBL/GenBank/DDBJ whole genome shotgun (WGS) entry which is preliminary data.</text>
</comment>
<protein>
    <recommendedName>
        <fullName evidence="11">Ionotropic receptor</fullName>
    </recommendedName>
</protein>
<name>A0ABD1CUC1_CULPP</name>
<feature type="signal peptide" evidence="8">
    <location>
        <begin position="1"/>
        <end position="20"/>
    </location>
</feature>
<evidence type="ECO:0000256" key="5">
    <source>
        <dbReference type="ARBA" id="ARBA00023136"/>
    </source>
</evidence>
<organism evidence="9 10">
    <name type="scientific">Culex pipiens pipiens</name>
    <name type="common">Northern house mosquito</name>
    <dbReference type="NCBI Taxonomy" id="38569"/>
    <lineage>
        <taxon>Eukaryota</taxon>
        <taxon>Metazoa</taxon>
        <taxon>Ecdysozoa</taxon>
        <taxon>Arthropoda</taxon>
        <taxon>Hexapoda</taxon>
        <taxon>Insecta</taxon>
        <taxon>Pterygota</taxon>
        <taxon>Neoptera</taxon>
        <taxon>Endopterygota</taxon>
        <taxon>Diptera</taxon>
        <taxon>Nematocera</taxon>
        <taxon>Culicoidea</taxon>
        <taxon>Culicidae</taxon>
        <taxon>Culicinae</taxon>
        <taxon>Culicini</taxon>
        <taxon>Culex</taxon>
        <taxon>Culex</taxon>
    </lineage>
</organism>
<evidence type="ECO:0008006" key="11">
    <source>
        <dbReference type="Google" id="ProtNLM"/>
    </source>
</evidence>
<dbReference type="Proteomes" id="UP001562425">
    <property type="component" value="Unassembled WGS sequence"/>
</dbReference>
<keyword evidence="3" id="KW-0812">Transmembrane</keyword>
<evidence type="ECO:0000313" key="9">
    <source>
        <dbReference type="EMBL" id="KAL1380036.1"/>
    </source>
</evidence>
<dbReference type="PANTHER" id="PTHR42643">
    <property type="entry name" value="IONOTROPIC RECEPTOR 20A-RELATED"/>
    <property type="match status" value="1"/>
</dbReference>
<keyword evidence="10" id="KW-1185">Reference proteome</keyword>
<evidence type="ECO:0000256" key="2">
    <source>
        <dbReference type="ARBA" id="ARBA00022475"/>
    </source>
</evidence>
<comment type="subcellular location">
    <subcellularLocation>
        <location evidence="1">Cell membrane</location>
        <topology evidence="1">Multi-pass membrane protein</topology>
    </subcellularLocation>
</comment>